<evidence type="ECO:0000313" key="2">
    <source>
        <dbReference type="EMBL" id="GAA4671670.1"/>
    </source>
</evidence>
<feature type="compositionally biased region" description="Basic and acidic residues" evidence="1">
    <location>
        <begin position="8"/>
        <end position="22"/>
    </location>
</feature>
<accession>A0ABP8VU18</accession>
<name>A0ABP8VU18_9MICO</name>
<feature type="region of interest" description="Disordered" evidence="1">
    <location>
        <begin position="1"/>
        <end position="26"/>
    </location>
</feature>
<dbReference type="EMBL" id="BAABLM010000002">
    <property type="protein sequence ID" value="GAA4671670.1"/>
    <property type="molecule type" value="Genomic_DNA"/>
</dbReference>
<dbReference type="Proteomes" id="UP001501295">
    <property type="component" value="Unassembled WGS sequence"/>
</dbReference>
<proteinExistence type="predicted"/>
<gene>
    <name evidence="2" type="ORF">GCM10025780_14420</name>
</gene>
<evidence type="ECO:0000313" key="3">
    <source>
        <dbReference type="Proteomes" id="UP001501295"/>
    </source>
</evidence>
<protein>
    <recommendedName>
        <fullName evidence="4">DUF4287 domain-containing protein</fullName>
    </recommendedName>
</protein>
<comment type="caution">
    <text evidence="2">The sequence shown here is derived from an EMBL/GenBank/DDBJ whole genome shotgun (WGS) entry which is preliminary data.</text>
</comment>
<sequence length="196" mass="20889">MPSRKRSREAARTDRPSADRAARPLSDAAVAARSGRGVAEWFEILDAEAATRLSHDQIVGLLVDVYEAPEWGAQSVAVRYAQERGMRLPGQQPDGTFSVSASRSIPGSQSALLDVAIAQGAALTGLEPDAVHRLPERTTAEWTLANGELLVASVGQPASGQCAVSLVQSRIRLPELVARLRETLTTTVVRIARDAA</sequence>
<keyword evidence="3" id="KW-1185">Reference proteome</keyword>
<evidence type="ECO:0000256" key="1">
    <source>
        <dbReference type="SAM" id="MobiDB-lite"/>
    </source>
</evidence>
<organism evidence="2 3">
    <name type="scientific">Frondihabitans cladoniiphilus</name>
    <dbReference type="NCBI Taxonomy" id="715785"/>
    <lineage>
        <taxon>Bacteria</taxon>
        <taxon>Bacillati</taxon>
        <taxon>Actinomycetota</taxon>
        <taxon>Actinomycetes</taxon>
        <taxon>Micrococcales</taxon>
        <taxon>Microbacteriaceae</taxon>
        <taxon>Frondihabitans</taxon>
    </lineage>
</organism>
<reference evidence="3" key="1">
    <citation type="journal article" date="2019" name="Int. J. Syst. Evol. Microbiol.">
        <title>The Global Catalogue of Microorganisms (GCM) 10K type strain sequencing project: providing services to taxonomists for standard genome sequencing and annotation.</title>
        <authorList>
            <consortium name="The Broad Institute Genomics Platform"/>
            <consortium name="The Broad Institute Genome Sequencing Center for Infectious Disease"/>
            <person name="Wu L."/>
            <person name="Ma J."/>
        </authorList>
    </citation>
    <scope>NUCLEOTIDE SEQUENCE [LARGE SCALE GENOMIC DNA]</scope>
    <source>
        <strain evidence="3">JCM 18956</strain>
    </source>
</reference>
<evidence type="ECO:0008006" key="4">
    <source>
        <dbReference type="Google" id="ProtNLM"/>
    </source>
</evidence>